<keyword evidence="1" id="KW-0472">Membrane</keyword>
<proteinExistence type="predicted"/>
<organism evidence="2 3">
    <name type="scientific">Mesorhabditis belari</name>
    <dbReference type="NCBI Taxonomy" id="2138241"/>
    <lineage>
        <taxon>Eukaryota</taxon>
        <taxon>Metazoa</taxon>
        <taxon>Ecdysozoa</taxon>
        <taxon>Nematoda</taxon>
        <taxon>Chromadorea</taxon>
        <taxon>Rhabditida</taxon>
        <taxon>Rhabditina</taxon>
        <taxon>Rhabditomorpha</taxon>
        <taxon>Rhabditoidea</taxon>
        <taxon>Rhabditidae</taxon>
        <taxon>Mesorhabditinae</taxon>
        <taxon>Mesorhabditis</taxon>
    </lineage>
</organism>
<feature type="transmembrane region" description="Helical" evidence="1">
    <location>
        <begin position="20"/>
        <end position="48"/>
    </location>
</feature>
<keyword evidence="1" id="KW-1133">Transmembrane helix</keyword>
<sequence length="113" mass="12520">MVADGVAPYLLFPMIGGVPYGWISYLGVPTSILTFITIAIIVTLLTAFSSCYDSTCTHVTIVHVLMLRWYMYSCFDSTCTQVSIPMFTIVIPFNIGAIVYFLDDVQLTSEITV</sequence>
<evidence type="ECO:0000313" key="3">
    <source>
        <dbReference type="WBParaSite" id="MBELARI_LOCUS7182"/>
    </source>
</evidence>
<feature type="transmembrane region" description="Helical" evidence="1">
    <location>
        <begin position="84"/>
        <end position="102"/>
    </location>
</feature>
<name>A0AAF3FJB3_9BILA</name>
<dbReference type="WBParaSite" id="MBELARI_LOCUS7182">
    <property type="protein sequence ID" value="MBELARI_LOCUS7182"/>
    <property type="gene ID" value="MBELARI_LOCUS7182"/>
</dbReference>
<reference evidence="3" key="1">
    <citation type="submission" date="2024-02" db="UniProtKB">
        <authorList>
            <consortium name="WormBaseParasite"/>
        </authorList>
    </citation>
    <scope>IDENTIFICATION</scope>
</reference>
<dbReference type="AlphaFoldDB" id="A0AAF3FJB3"/>
<keyword evidence="1" id="KW-0812">Transmembrane</keyword>
<dbReference type="Proteomes" id="UP000887575">
    <property type="component" value="Unassembled WGS sequence"/>
</dbReference>
<protein>
    <submittedName>
        <fullName evidence="3">Uncharacterized protein</fullName>
    </submittedName>
</protein>
<keyword evidence="2" id="KW-1185">Reference proteome</keyword>
<accession>A0AAF3FJB3</accession>
<feature type="transmembrane region" description="Helical" evidence="1">
    <location>
        <begin position="55"/>
        <end position="72"/>
    </location>
</feature>
<evidence type="ECO:0000313" key="2">
    <source>
        <dbReference type="Proteomes" id="UP000887575"/>
    </source>
</evidence>
<evidence type="ECO:0000256" key="1">
    <source>
        <dbReference type="SAM" id="Phobius"/>
    </source>
</evidence>